<feature type="compositionally biased region" description="Basic and acidic residues" evidence="2">
    <location>
        <begin position="1042"/>
        <end position="1062"/>
    </location>
</feature>
<feature type="region of interest" description="Disordered" evidence="2">
    <location>
        <begin position="904"/>
        <end position="928"/>
    </location>
</feature>
<dbReference type="GeneID" id="112549714"/>
<feature type="compositionally biased region" description="Polar residues" evidence="2">
    <location>
        <begin position="1255"/>
        <end position="1268"/>
    </location>
</feature>
<dbReference type="InParanoid" id="A0A3Q0GB49"/>
<evidence type="ECO:0000256" key="2">
    <source>
        <dbReference type="SAM" id="MobiDB-lite"/>
    </source>
</evidence>
<feature type="region of interest" description="Disordered" evidence="2">
    <location>
        <begin position="1190"/>
        <end position="1302"/>
    </location>
</feature>
<reference evidence="4" key="1">
    <citation type="submission" date="2025-08" db="UniProtKB">
        <authorList>
            <consortium name="RefSeq"/>
        </authorList>
    </citation>
    <scope>IDENTIFICATION</scope>
</reference>
<name>A0A3Q0GB49_ALLSI</name>
<protein>
    <submittedName>
        <fullName evidence="4">Myosin-11</fullName>
    </submittedName>
</protein>
<feature type="region of interest" description="Disordered" evidence="2">
    <location>
        <begin position="1146"/>
        <end position="1168"/>
    </location>
</feature>
<sequence length="1302" mass="147402">MDASSSALTWGPWAGLARALRDTGEVHEHLHPPPCWNWKEATLTAAHSWAGPHSKQRTLFLGHKDLWSPIPHTTPGKWTAGAFSAPSLLNEPGPRAPCEGSTLSIVGSQRRAEPELCLQKAPRGLRWQEEKLEKWDKKLALSSVKYELLSLKKKQMERSLAQLEKEKNWLELSRYEDERQSGDLREKILHLEMEMAKAKTCLGRMRCCSVSPTPRSAGRKEQSQEMTALQETLSSFQDRLKDLEGEREEMALQLSSTKEAQQLAFSQTSEANQRATDLFQANKALHEEINRLQAACSSISLEKELLSSKVVRLEEGVSELTMKLKPALSDRNRLLKEKVELHQQVQALTLQLEHAQRSQEGFNDQVSDLHVELVSTKAQANRQDQEKVRMKEELETIQQENEMLSSELGQSQQRLETSLDQLHQLEAEKKILTNQIQALEMERTQLLREQQDARGQGEDMQALQETCKELRISQSLLQREKEMLQARCEELEAALQHKREEIGCQLTEQQQVAQHWKDRWHQVAVALKTKEEELEHAHHEQQSLSAKYAKILQDSEMLEADAEELSELKGAMHSLKEENKDLLRQLEEHRKASQVLLQQQDPSANASLQALGSEKTSDQDALYKENEGTHDNVKQVENEKSERAAEIRMSQQDIASLLRVELQACKQELELERSRSQDLHRKMQLLKAESKHGAPPSPQQITFPAEPGDTAAAAVETDHPVSSPQHRFSQISDPHRELLVMESSWGMRDSGSLSEMKSLQQELQRQVASQQEKEELIWALREELEELKQRKSGDLKASLEEVDTELVLVQEELQKVWGMLKTRDMELEEQHLELESARSQYTECSSEKLRLEQLVTSLEQELAEKEQALRHLRQAKQMEKTELEIKASSLEQKLAEMEVLRDSTPHLGQAPVSPAVQNRSPGQSRDSRCQGKCSRCDSLLDQLDKMIQSCMDKGRNIEEDKDQAFTYLCELRELLKGVSQRLDGHVTKNPQAEVQRLKQQHQLVTEQLKGLFKQRQHLPSGCRKLPGRQKAGNSAEQWARISQEDVRGDTKKPKEELKEKQAGDMGLPGSTEDAQSLRQQLQEKTETVSAMTSEIQGLRQKNENLMKAKLRFQQQIQAIRSLPQQHQERTSSNLLVPRLSSWQELDLASSQRSDSPAPSGGEQHASSLSSSCNREDLCVATQVAFPDAGDEHRSFASESSGRQLHRSQMRSEPPTLGSKLPATPLSRELPPPCQQSLPSSPVASGKCSPEPGSLLLSSHSQAGSQESLLTPRGSALLLPKPFQLQRPRSPFKFMGSPEPSDN</sequence>
<evidence type="ECO:0000256" key="1">
    <source>
        <dbReference type="SAM" id="Coils"/>
    </source>
</evidence>
<keyword evidence="3" id="KW-1185">Reference proteome</keyword>
<dbReference type="Proteomes" id="UP000189705">
    <property type="component" value="Unplaced"/>
</dbReference>
<keyword evidence="1" id="KW-0175">Coiled coil</keyword>
<gene>
    <name evidence="4" type="primary">LOC112549714</name>
</gene>
<feature type="compositionally biased region" description="Polar residues" evidence="2">
    <location>
        <begin position="1146"/>
        <end position="1156"/>
    </location>
</feature>
<accession>A0A3Q0GB49</accession>
<feature type="coiled-coil region" evidence="1">
    <location>
        <begin position="331"/>
        <end position="501"/>
    </location>
</feature>
<feature type="coiled-coil region" evidence="1">
    <location>
        <begin position="527"/>
        <end position="599"/>
    </location>
</feature>
<dbReference type="KEGG" id="asn:112549714"/>
<evidence type="ECO:0000313" key="4">
    <source>
        <dbReference type="RefSeq" id="XP_025055665.1"/>
    </source>
</evidence>
<feature type="coiled-coil region" evidence="1">
    <location>
        <begin position="219"/>
        <end position="295"/>
    </location>
</feature>
<organism evidence="3 4">
    <name type="scientific">Alligator sinensis</name>
    <name type="common">Chinese alligator</name>
    <dbReference type="NCBI Taxonomy" id="38654"/>
    <lineage>
        <taxon>Eukaryota</taxon>
        <taxon>Metazoa</taxon>
        <taxon>Chordata</taxon>
        <taxon>Craniata</taxon>
        <taxon>Vertebrata</taxon>
        <taxon>Euteleostomi</taxon>
        <taxon>Archelosauria</taxon>
        <taxon>Archosauria</taxon>
        <taxon>Crocodylia</taxon>
        <taxon>Alligatoridae</taxon>
        <taxon>Alligatorinae</taxon>
        <taxon>Alligator</taxon>
    </lineage>
</organism>
<feature type="region of interest" description="Disordered" evidence="2">
    <location>
        <begin position="1019"/>
        <end position="1086"/>
    </location>
</feature>
<feature type="coiled-coil region" evidence="1">
    <location>
        <begin position="146"/>
        <end position="173"/>
    </location>
</feature>
<dbReference type="RefSeq" id="XP_025055665.1">
    <property type="nucleotide sequence ID" value="XM_025199880.1"/>
</dbReference>
<evidence type="ECO:0000313" key="3">
    <source>
        <dbReference type="Proteomes" id="UP000189705"/>
    </source>
</evidence>
<feature type="coiled-coil region" evidence="1">
    <location>
        <begin position="841"/>
        <end position="900"/>
    </location>
</feature>
<proteinExistence type="predicted"/>
<feature type="compositionally biased region" description="Polar residues" evidence="2">
    <location>
        <begin position="915"/>
        <end position="924"/>
    </location>
</feature>
<feature type="coiled-coil region" evidence="1">
    <location>
        <begin position="753"/>
        <end position="801"/>
    </location>
</feature>